<proteinExistence type="inferred from homology"/>
<sequence length="1121" mass="126033">MSESRSNQNAATSSKSTTLSNIHQPRRRMGQNFLLLWVDTSIDQGNEDYENTLKQIRTITGDVNVFTQRDACIDFLTDAEEGITFFLIVKDTMSQEIMPLINDIPQLDDVYIFIDIKTLHEEWTKKCQKIKNVQTNIDDLCQALRIGIKQFNQDSIAMSFITTNGVVSTNDLNQLEPTFMYTQLFKEIILDMNHDEQAIRKFIAYCRHHDCGSAKNIDEFEKEYHAQSAVRWYTCPSFIYSMLNNALRTMGADIIITMGFFICHLHQQIQQLYEQQVDSYGRKSFLVYRGQGLMKSDFEKLQKTKGGLISFNNFLSTNTDIEVSLNFARCASTNSDMIGILFILSIDPCIASAPFASIEEMSYFRGEEEILFTMNTVFRVSGIKQIDNENQLYQVELQLTADDDHQLRVLTNRIREEAGGGTGWQRLGKLLLKIGQFNNVEELYNVLLEQTSDDIEKAFYYFCLGYANNNQGGYEKAIWYYETSLKIQQKTLPSDHPSLATSYSNIGNVYSSMGEYSKTLSFYEKALEIYQKTLPSNHPLLAALYNNIGGAYDSMAEYSKTFSFYEKALEIFQNTLPSNHPDLAISYNNIGSVYAQMGEYSKALSSHEKALEIEQKTLPTNHPSLAISTDADSIHHRHVHSSTTKHQRTSTDDVALKRHLGLFSGVCYIIGIIIGSGIFVSPKGVLQETQSVGLCLIIWMACGFISLLAALCFAEIGTVIPRNGAEVAYMKEGIGSVHERTGDILAYLSVWADIFTIKPATIAVLSLTFSRYFLSGIMINCGPSEELVKMLAVFIILILMNINSISVSAANRLNIVFVICKVLTMLTIAIIGFVRIGQGYTQNLKNGFADTTNKPFGVALAFYKGLFAYGGWHSLNSVTEELKNPKRNLWLSISLAVPIVIMLYVCINISYFTVMNKAELLSSNAVAVTWGEAVLGPIVRILPILISISALGSANGNLFGAARYCMVGAQYGYLPEVFACIQTQRLTPIPGVVLQALLAIMFCIPSNIYGLIDFVSFVSWIFYGLVFVATLCCKFTKKDAPRTISIPIPLIIIIILISIYLVLVPLIVSPSFVFLIAAIIILFGLVFYYPFVYLKIEFQFIRKMNLFLQLFFKLQRAQINI</sequence>
<evidence type="ECO:0000256" key="11">
    <source>
        <dbReference type="ARBA" id="ARBA00022989"/>
    </source>
</evidence>
<evidence type="ECO:0000256" key="9">
    <source>
        <dbReference type="ARBA" id="ARBA00022692"/>
    </source>
</evidence>
<evidence type="ECO:0000256" key="15">
    <source>
        <dbReference type="ARBA" id="ARBA00051323"/>
    </source>
</evidence>
<dbReference type="EMBL" id="CAJNOI010000003">
    <property type="protein sequence ID" value="CAF0734813.1"/>
    <property type="molecule type" value="Genomic_DNA"/>
</dbReference>
<evidence type="ECO:0000256" key="7">
    <source>
        <dbReference type="ARBA" id="ARBA00022676"/>
    </source>
</evidence>
<evidence type="ECO:0000256" key="12">
    <source>
        <dbReference type="ARBA" id="ARBA00023136"/>
    </source>
</evidence>
<feature type="transmembrane region" description="Helical" evidence="24">
    <location>
        <begin position="660"/>
        <end position="680"/>
    </location>
</feature>
<feature type="transmembrane region" description="Helical" evidence="24">
    <location>
        <begin position="790"/>
        <end position="809"/>
    </location>
</feature>
<dbReference type="EMBL" id="CAJNOM010000116">
    <property type="protein sequence ID" value="CAF1080592.1"/>
    <property type="molecule type" value="Genomic_DNA"/>
</dbReference>
<keyword evidence="9 24" id="KW-0812">Transmembrane</keyword>
<evidence type="ECO:0000256" key="17">
    <source>
        <dbReference type="ARBA" id="ARBA00051835"/>
    </source>
</evidence>
<dbReference type="PROSITE" id="PS50005">
    <property type="entry name" value="TPR"/>
    <property type="match status" value="4"/>
</dbReference>
<organism evidence="25 29">
    <name type="scientific">Adineta steineri</name>
    <dbReference type="NCBI Taxonomy" id="433720"/>
    <lineage>
        <taxon>Eukaryota</taxon>
        <taxon>Metazoa</taxon>
        <taxon>Spiralia</taxon>
        <taxon>Gnathifera</taxon>
        <taxon>Rotifera</taxon>
        <taxon>Eurotatoria</taxon>
        <taxon>Bdelloidea</taxon>
        <taxon>Adinetida</taxon>
        <taxon>Adinetidae</taxon>
        <taxon>Adineta</taxon>
    </lineage>
</organism>
<evidence type="ECO:0000256" key="24">
    <source>
        <dbReference type="SAM" id="Phobius"/>
    </source>
</evidence>
<feature type="transmembrane region" description="Helical" evidence="24">
    <location>
        <begin position="992"/>
        <end position="1012"/>
    </location>
</feature>
<comment type="similarity">
    <text evidence="3 22">Belongs to the Arg-specific ADP-ribosyltransferase family.</text>
</comment>
<evidence type="ECO:0000313" key="26">
    <source>
        <dbReference type="EMBL" id="CAF1080592.1"/>
    </source>
</evidence>
<dbReference type="OrthoDB" id="5982228at2759"/>
<dbReference type="FunFam" id="1.20.1740.10:FF:000015">
    <property type="entry name" value="B(0,+)-type amino acid transporter 1"/>
    <property type="match status" value="1"/>
</dbReference>
<feature type="transmembrane region" description="Helical" evidence="24">
    <location>
        <begin position="1018"/>
        <end position="1036"/>
    </location>
</feature>
<comment type="catalytic activity">
    <reaction evidence="18">
        <text>L-cysteine(out) + L-arginine(in) = L-cysteine(in) + L-arginine(out)</text>
        <dbReference type="Rhea" id="RHEA:71071"/>
        <dbReference type="ChEBI" id="CHEBI:32682"/>
        <dbReference type="ChEBI" id="CHEBI:35235"/>
    </reaction>
    <physiologicalReaction direction="left-to-right" evidence="18">
        <dbReference type="Rhea" id="RHEA:71072"/>
    </physiologicalReaction>
</comment>
<dbReference type="InterPro" id="IPR050598">
    <property type="entry name" value="AminoAcid_Transporter"/>
</dbReference>
<feature type="transmembrane region" description="Helical" evidence="24">
    <location>
        <begin position="1048"/>
        <end position="1068"/>
    </location>
</feature>
<keyword evidence="8 22" id="KW-0808">Transferase</keyword>
<keyword evidence="6" id="KW-0597">Phosphoprotein</keyword>
<keyword evidence="7 22" id="KW-0328">Glycosyltransferase</keyword>
<evidence type="ECO:0000313" key="29">
    <source>
        <dbReference type="Proteomes" id="UP000663877"/>
    </source>
</evidence>
<feature type="region of interest" description="Disordered" evidence="23">
    <location>
        <begin position="1"/>
        <end position="22"/>
    </location>
</feature>
<feature type="repeat" description="TPR" evidence="21">
    <location>
        <begin position="458"/>
        <end position="491"/>
    </location>
</feature>
<dbReference type="Proteomes" id="UP000663832">
    <property type="component" value="Unassembled WGS sequence"/>
</dbReference>
<dbReference type="InterPro" id="IPR011990">
    <property type="entry name" value="TPR-like_helical_dom_sf"/>
</dbReference>
<evidence type="ECO:0000256" key="22">
    <source>
        <dbReference type="RuleBase" id="RU361228"/>
    </source>
</evidence>
<evidence type="ECO:0000313" key="27">
    <source>
        <dbReference type="EMBL" id="CAF1093322.1"/>
    </source>
</evidence>
<evidence type="ECO:0000256" key="23">
    <source>
        <dbReference type="SAM" id="MobiDB-lite"/>
    </source>
</evidence>
<dbReference type="Gene3D" id="1.20.1740.10">
    <property type="entry name" value="Amino acid/polyamine transporter I"/>
    <property type="match status" value="1"/>
</dbReference>
<evidence type="ECO:0000256" key="6">
    <source>
        <dbReference type="ARBA" id="ARBA00022553"/>
    </source>
</evidence>
<dbReference type="EC" id="2.4.2.31" evidence="22"/>
<comment type="catalytic activity">
    <reaction evidence="15">
        <text>L-lysine(out) + L-arginine(in) = L-lysine(in) + L-arginine(out)</text>
        <dbReference type="Rhea" id="RHEA:70827"/>
        <dbReference type="ChEBI" id="CHEBI:32551"/>
        <dbReference type="ChEBI" id="CHEBI:32682"/>
    </reaction>
    <physiologicalReaction direction="left-to-right" evidence="15">
        <dbReference type="Rhea" id="RHEA:70828"/>
    </physiologicalReaction>
</comment>
<keyword evidence="10" id="KW-0548">Nucleotidyltransferase</keyword>
<keyword evidence="11 24" id="KW-1133">Transmembrane helix</keyword>
<keyword evidence="4" id="KW-0813">Transport</keyword>
<evidence type="ECO:0000256" key="5">
    <source>
        <dbReference type="ARBA" id="ARBA00022475"/>
    </source>
</evidence>
<comment type="subcellular location">
    <subcellularLocation>
        <location evidence="1">Apical cell membrane</location>
        <topology evidence="1">Multi-pass membrane protein</topology>
    </subcellularLocation>
</comment>
<comment type="catalytic activity">
    <reaction evidence="17">
        <text>L-histidine(out) + L-arginine(in) = L-histidine(in) + L-arginine(out)</text>
        <dbReference type="Rhea" id="RHEA:71063"/>
        <dbReference type="ChEBI" id="CHEBI:32682"/>
        <dbReference type="ChEBI" id="CHEBI:57595"/>
    </reaction>
    <physiologicalReaction direction="left-to-right" evidence="17">
        <dbReference type="Rhea" id="RHEA:71064"/>
    </physiologicalReaction>
</comment>
<comment type="catalytic activity">
    <reaction evidence="16">
        <text>L-cystine(out) + L-arginine(in) = L-cystine(in) + L-arginine(out)</text>
        <dbReference type="Rhea" id="RHEA:71075"/>
        <dbReference type="ChEBI" id="CHEBI:32682"/>
        <dbReference type="ChEBI" id="CHEBI:35491"/>
    </reaction>
    <physiologicalReaction direction="left-to-right" evidence="16">
        <dbReference type="Rhea" id="RHEA:71076"/>
    </physiologicalReaction>
</comment>
<evidence type="ECO:0000313" key="25">
    <source>
        <dbReference type="EMBL" id="CAF0734813.1"/>
    </source>
</evidence>
<evidence type="ECO:0000256" key="4">
    <source>
        <dbReference type="ARBA" id="ARBA00022448"/>
    </source>
</evidence>
<dbReference type="GO" id="GO:0016779">
    <property type="term" value="F:nucleotidyltransferase activity"/>
    <property type="evidence" value="ECO:0007669"/>
    <property type="project" value="UniProtKB-KW"/>
</dbReference>
<keyword evidence="12 24" id="KW-0472">Membrane</keyword>
<dbReference type="InterPro" id="IPR019734">
    <property type="entry name" value="TPR_rpt"/>
</dbReference>
<dbReference type="GO" id="GO:0106274">
    <property type="term" value="F:NAD+-protein-arginine ADP-ribosyltransferase activity"/>
    <property type="evidence" value="ECO:0007669"/>
    <property type="project" value="UniProtKB-EC"/>
</dbReference>
<dbReference type="InterPro" id="IPR002293">
    <property type="entry name" value="AA/rel_permease1"/>
</dbReference>
<feature type="transmembrane region" description="Helical" evidence="24">
    <location>
        <begin position="815"/>
        <end position="836"/>
    </location>
</feature>
<protein>
    <recommendedName>
        <fullName evidence="22">NAD(P)(+)--arginine ADP-ribosyltransferase</fullName>
        <ecNumber evidence="22">2.4.2.31</ecNumber>
    </recommendedName>
    <alternativeName>
        <fullName evidence="22">Mono(ADP-ribosyl)transferase</fullName>
    </alternativeName>
</protein>
<comment type="caution">
    <text evidence="25">The sequence shown here is derived from an EMBL/GenBank/DDBJ whole genome shotgun (WGS) entry which is preliminary data.</text>
</comment>
<feature type="repeat" description="TPR" evidence="21">
    <location>
        <begin position="500"/>
        <end position="533"/>
    </location>
</feature>
<feature type="repeat" description="TPR" evidence="21">
    <location>
        <begin position="584"/>
        <end position="617"/>
    </location>
</feature>
<feature type="transmembrane region" description="Helical" evidence="24">
    <location>
        <begin position="1074"/>
        <end position="1094"/>
    </location>
</feature>
<evidence type="ECO:0000256" key="20">
    <source>
        <dbReference type="ARBA" id="ARBA00093193"/>
    </source>
</evidence>
<dbReference type="Pfam" id="PF13424">
    <property type="entry name" value="TPR_12"/>
    <property type="match status" value="2"/>
</dbReference>
<dbReference type="PROSITE" id="PS50293">
    <property type="entry name" value="TPR_REGION"/>
    <property type="match status" value="2"/>
</dbReference>
<dbReference type="Gene3D" id="1.25.40.10">
    <property type="entry name" value="Tetratricopeptide repeat domain"/>
    <property type="match status" value="1"/>
</dbReference>
<keyword evidence="22" id="KW-0520">NAD</keyword>
<evidence type="ECO:0000256" key="21">
    <source>
        <dbReference type="PROSITE-ProRule" id="PRU00339"/>
    </source>
</evidence>
<comment type="similarity">
    <text evidence="2">Belongs to the amino acid-polyamine-organocation (APC) superfamily.</text>
</comment>
<dbReference type="AlphaFoldDB" id="A0A813NGR5"/>
<evidence type="ECO:0000256" key="3">
    <source>
        <dbReference type="ARBA" id="ARBA00009558"/>
    </source>
</evidence>
<feature type="transmembrane region" description="Helical" evidence="24">
    <location>
        <begin position="889"/>
        <end position="914"/>
    </location>
</feature>
<keyword evidence="5" id="KW-1003">Cell membrane</keyword>
<reference evidence="25" key="1">
    <citation type="submission" date="2021-02" db="EMBL/GenBank/DDBJ databases">
        <authorList>
            <person name="Nowell W R."/>
        </authorList>
    </citation>
    <scope>NUCLEOTIDE SEQUENCE</scope>
</reference>
<dbReference type="Gene3D" id="3.90.176.10">
    <property type="entry name" value="Toxin ADP-ribosyltransferase, Chain A, domain 1"/>
    <property type="match status" value="1"/>
</dbReference>
<dbReference type="EMBL" id="CAJNOM010000123">
    <property type="protein sequence ID" value="CAF1093322.1"/>
    <property type="molecule type" value="Genomic_DNA"/>
</dbReference>
<dbReference type="InterPro" id="IPR000768">
    <property type="entry name" value="ART"/>
</dbReference>
<name>A0A813NGR5_9BILA</name>
<feature type="transmembrane region" description="Helical" evidence="24">
    <location>
        <begin position="934"/>
        <end position="954"/>
    </location>
</feature>
<dbReference type="SMART" id="SM00028">
    <property type="entry name" value="TPR"/>
    <property type="match status" value="5"/>
</dbReference>
<dbReference type="PANTHER" id="PTHR11785:SF512">
    <property type="entry name" value="SOBREMESA, ISOFORM B"/>
    <property type="match status" value="1"/>
</dbReference>
<comment type="catalytic activity">
    <reaction evidence="20">
        <text>L-phenylalanine(out) + L-arginine(in) = L-phenylalanine(in) + L-arginine(out)</text>
        <dbReference type="Rhea" id="RHEA:71067"/>
        <dbReference type="ChEBI" id="CHEBI:32682"/>
        <dbReference type="ChEBI" id="CHEBI:58095"/>
    </reaction>
    <physiologicalReaction direction="left-to-right" evidence="20">
        <dbReference type="Rhea" id="RHEA:71068"/>
    </physiologicalReaction>
</comment>
<evidence type="ECO:0000256" key="19">
    <source>
        <dbReference type="ARBA" id="ARBA00052732"/>
    </source>
</evidence>
<keyword evidence="22" id="KW-0521">NADP</keyword>
<dbReference type="GO" id="GO:0016324">
    <property type="term" value="C:apical plasma membrane"/>
    <property type="evidence" value="ECO:0007669"/>
    <property type="project" value="UniProtKB-SubCell"/>
</dbReference>
<dbReference type="SUPFAM" id="SSF56399">
    <property type="entry name" value="ADP-ribosylation"/>
    <property type="match status" value="1"/>
</dbReference>
<evidence type="ECO:0000256" key="1">
    <source>
        <dbReference type="ARBA" id="ARBA00004424"/>
    </source>
</evidence>
<keyword evidence="21" id="KW-0802">TPR repeat</keyword>
<dbReference type="PROSITE" id="PS51996">
    <property type="entry name" value="TR_MART"/>
    <property type="match status" value="1"/>
</dbReference>
<evidence type="ECO:0000256" key="14">
    <source>
        <dbReference type="ARBA" id="ARBA00047597"/>
    </source>
</evidence>
<evidence type="ECO:0000256" key="13">
    <source>
        <dbReference type="ARBA" id="ARBA00023157"/>
    </source>
</evidence>
<keyword evidence="13" id="KW-1015">Disulfide bond</keyword>
<evidence type="ECO:0000313" key="28">
    <source>
        <dbReference type="Proteomes" id="UP000663832"/>
    </source>
</evidence>
<evidence type="ECO:0000256" key="2">
    <source>
        <dbReference type="ARBA" id="ARBA00009523"/>
    </source>
</evidence>
<dbReference type="PANTHER" id="PTHR11785">
    <property type="entry name" value="AMINO ACID TRANSPORTER"/>
    <property type="match status" value="1"/>
</dbReference>
<feature type="transmembrane region" description="Helical" evidence="24">
    <location>
        <begin position="692"/>
        <end position="720"/>
    </location>
</feature>
<dbReference type="SUPFAM" id="SSF48452">
    <property type="entry name" value="TPR-like"/>
    <property type="match status" value="1"/>
</dbReference>
<evidence type="ECO:0000256" key="18">
    <source>
        <dbReference type="ARBA" id="ARBA00052179"/>
    </source>
</evidence>
<accession>A0A813NGR5</accession>
<keyword evidence="28" id="KW-1185">Reference proteome</keyword>
<dbReference type="GO" id="GO:0015179">
    <property type="term" value="F:L-amino acid transmembrane transporter activity"/>
    <property type="evidence" value="ECO:0007669"/>
    <property type="project" value="TreeGrafter"/>
</dbReference>
<dbReference type="Pfam" id="PF13520">
    <property type="entry name" value="AA_permease_2"/>
    <property type="match status" value="1"/>
</dbReference>
<evidence type="ECO:0000256" key="10">
    <source>
        <dbReference type="ARBA" id="ARBA00022695"/>
    </source>
</evidence>
<gene>
    <name evidence="25" type="ORF">BJG266_LOCUS1456</name>
    <name evidence="26" type="ORF">QVE165_LOCUS19203</name>
    <name evidence="27" type="ORF">QVE165_LOCUS19886</name>
</gene>
<dbReference type="Proteomes" id="UP000663877">
    <property type="component" value="Unassembled WGS sequence"/>
</dbReference>
<feature type="repeat" description="TPR" evidence="21">
    <location>
        <begin position="542"/>
        <end position="575"/>
    </location>
</feature>
<evidence type="ECO:0000256" key="8">
    <source>
        <dbReference type="ARBA" id="ARBA00022679"/>
    </source>
</evidence>
<comment type="catalytic activity">
    <reaction evidence="14 22">
        <text>L-arginyl-[protein] + NAD(+) = N(omega)-(ADP-D-ribosyl)-L-arginyl-[protein] + nicotinamide + H(+)</text>
        <dbReference type="Rhea" id="RHEA:19149"/>
        <dbReference type="Rhea" id="RHEA-COMP:10532"/>
        <dbReference type="Rhea" id="RHEA-COMP:15087"/>
        <dbReference type="ChEBI" id="CHEBI:15378"/>
        <dbReference type="ChEBI" id="CHEBI:17154"/>
        <dbReference type="ChEBI" id="CHEBI:29965"/>
        <dbReference type="ChEBI" id="CHEBI:57540"/>
        <dbReference type="ChEBI" id="CHEBI:142554"/>
        <dbReference type="EC" id="2.4.2.31"/>
    </reaction>
</comment>
<dbReference type="Pfam" id="PF01129">
    <property type="entry name" value="ART"/>
    <property type="match status" value="1"/>
</dbReference>
<evidence type="ECO:0000256" key="16">
    <source>
        <dbReference type="ARBA" id="ARBA00051814"/>
    </source>
</evidence>
<comment type="catalytic activity">
    <reaction evidence="19">
        <text>L-leucine(out) + L-arginine(in) = L-leucine(in) + L-arginine(out)</text>
        <dbReference type="Rhea" id="RHEA:71059"/>
        <dbReference type="ChEBI" id="CHEBI:32682"/>
        <dbReference type="ChEBI" id="CHEBI:57427"/>
    </reaction>
    <physiologicalReaction direction="left-to-right" evidence="19">
        <dbReference type="Rhea" id="RHEA:71060"/>
    </physiologicalReaction>
</comment>